<sequence length="54" mass="5509">MSLKFAQLAGAVQARSASTAGQDAEGDVVAGCHVLHGGAYRFDDAGALMAEDDR</sequence>
<name>A0ABQ4J214_9ACTN</name>
<dbReference type="Proteomes" id="UP000643165">
    <property type="component" value="Unassembled WGS sequence"/>
</dbReference>
<evidence type="ECO:0000313" key="2">
    <source>
        <dbReference type="Proteomes" id="UP000643165"/>
    </source>
</evidence>
<evidence type="ECO:0000313" key="1">
    <source>
        <dbReference type="EMBL" id="GIJ24238.1"/>
    </source>
</evidence>
<dbReference type="EMBL" id="BOPB01000031">
    <property type="protein sequence ID" value="GIJ24238.1"/>
    <property type="molecule type" value="Genomic_DNA"/>
</dbReference>
<accession>A0ABQ4J214</accession>
<organism evidence="1 2">
    <name type="scientific">Micromonospora lutea</name>
    <dbReference type="NCBI Taxonomy" id="419825"/>
    <lineage>
        <taxon>Bacteria</taxon>
        <taxon>Bacillati</taxon>
        <taxon>Actinomycetota</taxon>
        <taxon>Actinomycetes</taxon>
        <taxon>Micromonosporales</taxon>
        <taxon>Micromonosporaceae</taxon>
        <taxon>Micromonospora</taxon>
    </lineage>
</organism>
<proteinExistence type="predicted"/>
<gene>
    <name evidence="1" type="ORF">Vlu01_48620</name>
</gene>
<keyword evidence="2" id="KW-1185">Reference proteome</keyword>
<protein>
    <submittedName>
        <fullName evidence="1">Uncharacterized protein</fullName>
    </submittedName>
</protein>
<comment type="caution">
    <text evidence="1">The sequence shown here is derived from an EMBL/GenBank/DDBJ whole genome shotgun (WGS) entry which is preliminary data.</text>
</comment>
<reference evidence="1 2" key="1">
    <citation type="submission" date="2021-01" db="EMBL/GenBank/DDBJ databases">
        <title>Whole genome shotgun sequence of Verrucosispora lutea NBRC 106530.</title>
        <authorList>
            <person name="Komaki H."/>
            <person name="Tamura T."/>
        </authorList>
    </citation>
    <scope>NUCLEOTIDE SEQUENCE [LARGE SCALE GENOMIC DNA]</scope>
    <source>
        <strain evidence="1 2">NBRC 106530</strain>
    </source>
</reference>